<dbReference type="Pfam" id="PF12172">
    <property type="entry name" value="zf-ChsH2"/>
    <property type="match status" value="1"/>
</dbReference>
<proteinExistence type="predicted"/>
<dbReference type="InterPro" id="IPR002878">
    <property type="entry name" value="ChsH2_C"/>
</dbReference>
<protein>
    <recommendedName>
        <fullName evidence="5">DNA-binding protein</fullName>
    </recommendedName>
</protein>
<dbReference type="AlphaFoldDB" id="A0A1L5NS18"/>
<dbReference type="RefSeq" id="WP_074071155.1">
    <property type="nucleotide sequence ID" value="NZ_CP017105.1"/>
</dbReference>
<dbReference type="Pfam" id="PF01796">
    <property type="entry name" value="OB_ChsH2_C"/>
    <property type="match status" value="1"/>
</dbReference>
<dbReference type="PANTHER" id="PTHR34075:SF5">
    <property type="entry name" value="BLR3430 PROTEIN"/>
    <property type="match status" value="1"/>
</dbReference>
<dbReference type="Gene3D" id="6.10.30.10">
    <property type="match status" value="1"/>
</dbReference>
<dbReference type="PANTHER" id="PTHR34075">
    <property type="entry name" value="BLR3430 PROTEIN"/>
    <property type="match status" value="1"/>
</dbReference>
<dbReference type="Proteomes" id="UP000184749">
    <property type="component" value="Plasmid pRgalIE4872d"/>
</dbReference>
<geneLocation type="plasmid" evidence="4">
    <name>prgalie4872d</name>
</geneLocation>
<evidence type="ECO:0008006" key="5">
    <source>
        <dbReference type="Google" id="ProtNLM"/>
    </source>
</evidence>
<keyword evidence="3" id="KW-0614">Plasmid</keyword>
<dbReference type="InterPro" id="IPR022002">
    <property type="entry name" value="ChsH2_Znr"/>
</dbReference>
<feature type="domain" description="ChsH2 C-terminal OB-fold" evidence="1">
    <location>
        <begin position="54"/>
        <end position="106"/>
    </location>
</feature>
<sequence>MIPSPTPTPETTFFWEAATENRFLVPRCRNCGERHWYPRAICPFCMSADIVAEPSTPRGTVYSVTEMAGKEPMRAAYIILENGPTVLAPIVGQAKVAIGDPVRLVFIQTEAGPPVPAFEGIV</sequence>
<dbReference type="EMBL" id="CP017105">
    <property type="protein sequence ID" value="APO70690.1"/>
    <property type="molecule type" value="Genomic_DNA"/>
</dbReference>
<gene>
    <name evidence="3" type="ORF">IE4872_PD00148</name>
</gene>
<accession>A0A1L5NS18</accession>
<evidence type="ECO:0000259" key="2">
    <source>
        <dbReference type="Pfam" id="PF12172"/>
    </source>
</evidence>
<dbReference type="InterPro" id="IPR012340">
    <property type="entry name" value="NA-bd_OB-fold"/>
</dbReference>
<reference evidence="3 4" key="1">
    <citation type="submission" date="2016-09" db="EMBL/GenBank/DDBJ databases">
        <title>The complete genome sequences of Rhizobium gallicum, symbiovars gallicum and phaseoli, symbionts associated to common bean (Phaseolus vulgaris).</title>
        <authorList>
            <person name="Bustos P."/>
            <person name="Santamaria R.I."/>
            <person name="Perez-Carrascal O.M."/>
            <person name="Juarez S."/>
            <person name="Lozano L."/>
            <person name="Martinez-Flores I."/>
            <person name="Martinez-Romero E."/>
            <person name="Cevallos M."/>
            <person name="Romero D."/>
            <person name="Davila G."/>
            <person name="Gonzalez V."/>
        </authorList>
    </citation>
    <scope>NUCLEOTIDE SEQUENCE [LARGE SCALE GENOMIC DNA]</scope>
    <source>
        <strain evidence="3 4">IE4872</strain>
        <plasmid evidence="4">prgalie4872d</plasmid>
    </source>
</reference>
<evidence type="ECO:0000259" key="1">
    <source>
        <dbReference type="Pfam" id="PF01796"/>
    </source>
</evidence>
<dbReference type="OrthoDB" id="7595207at2"/>
<organism evidence="3 4">
    <name type="scientific">Rhizobium gallicum</name>
    <dbReference type="NCBI Taxonomy" id="56730"/>
    <lineage>
        <taxon>Bacteria</taxon>
        <taxon>Pseudomonadati</taxon>
        <taxon>Pseudomonadota</taxon>
        <taxon>Alphaproteobacteria</taxon>
        <taxon>Hyphomicrobiales</taxon>
        <taxon>Rhizobiaceae</taxon>
        <taxon>Rhizobium/Agrobacterium group</taxon>
        <taxon>Rhizobium</taxon>
    </lineage>
</organism>
<evidence type="ECO:0000313" key="4">
    <source>
        <dbReference type="Proteomes" id="UP000184749"/>
    </source>
</evidence>
<name>A0A1L5NS18_9HYPH</name>
<feature type="domain" description="ChsH2 rubredoxin-like zinc ribbon" evidence="2">
    <location>
        <begin position="15"/>
        <end position="49"/>
    </location>
</feature>
<dbReference type="InterPro" id="IPR052513">
    <property type="entry name" value="Thioester_dehydratase-like"/>
</dbReference>
<dbReference type="SUPFAM" id="SSF50249">
    <property type="entry name" value="Nucleic acid-binding proteins"/>
    <property type="match status" value="1"/>
</dbReference>
<evidence type="ECO:0000313" key="3">
    <source>
        <dbReference type="EMBL" id="APO70690.1"/>
    </source>
</evidence>